<organism evidence="1 2">
    <name type="scientific">Eumeta variegata</name>
    <name type="common">Bagworm moth</name>
    <name type="synonym">Eumeta japonica</name>
    <dbReference type="NCBI Taxonomy" id="151549"/>
    <lineage>
        <taxon>Eukaryota</taxon>
        <taxon>Metazoa</taxon>
        <taxon>Ecdysozoa</taxon>
        <taxon>Arthropoda</taxon>
        <taxon>Hexapoda</taxon>
        <taxon>Insecta</taxon>
        <taxon>Pterygota</taxon>
        <taxon>Neoptera</taxon>
        <taxon>Endopterygota</taxon>
        <taxon>Lepidoptera</taxon>
        <taxon>Glossata</taxon>
        <taxon>Ditrysia</taxon>
        <taxon>Tineoidea</taxon>
        <taxon>Psychidae</taxon>
        <taxon>Oiketicinae</taxon>
        <taxon>Eumeta</taxon>
    </lineage>
</organism>
<dbReference type="EMBL" id="BGZK01001114">
    <property type="protein sequence ID" value="GBP71590.1"/>
    <property type="molecule type" value="Genomic_DNA"/>
</dbReference>
<reference evidence="1 2" key="1">
    <citation type="journal article" date="2019" name="Commun. Biol.">
        <title>The bagworm genome reveals a unique fibroin gene that provides high tensile strength.</title>
        <authorList>
            <person name="Kono N."/>
            <person name="Nakamura H."/>
            <person name="Ohtoshi R."/>
            <person name="Tomita M."/>
            <person name="Numata K."/>
            <person name="Arakawa K."/>
        </authorList>
    </citation>
    <scope>NUCLEOTIDE SEQUENCE [LARGE SCALE GENOMIC DNA]</scope>
</reference>
<gene>
    <name evidence="1" type="ORF">EVAR_10803_1</name>
</gene>
<accession>A0A4C1Y7Y5</accession>
<evidence type="ECO:0000313" key="2">
    <source>
        <dbReference type="Proteomes" id="UP000299102"/>
    </source>
</evidence>
<dbReference type="AlphaFoldDB" id="A0A4C1Y7Y5"/>
<sequence length="99" mass="11028">MRLHRAPADAYDAFCGPVVLPCALLHEKENIKLSLLLRQFDKSIGVRLTEATVNTMRYSLVSLRRAPVDPALKGIRGVCSLEISVEFVVANIHKTIIEK</sequence>
<protein>
    <submittedName>
        <fullName evidence="1">Uncharacterized protein</fullName>
    </submittedName>
</protein>
<evidence type="ECO:0000313" key="1">
    <source>
        <dbReference type="EMBL" id="GBP71590.1"/>
    </source>
</evidence>
<keyword evidence="2" id="KW-1185">Reference proteome</keyword>
<dbReference type="Proteomes" id="UP000299102">
    <property type="component" value="Unassembled WGS sequence"/>
</dbReference>
<comment type="caution">
    <text evidence="1">The sequence shown here is derived from an EMBL/GenBank/DDBJ whole genome shotgun (WGS) entry which is preliminary data.</text>
</comment>
<proteinExistence type="predicted"/>
<name>A0A4C1Y7Y5_EUMVA</name>